<evidence type="ECO:0000256" key="1">
    <source>
        <dbReference type="ARBA" id="ARBA00004533"/>
    </source>
</evidence>
<dbReference type="SUPFAM" id="SSF158544">
    <property type="entry name" value="GspK insert domain-like"/>
    <property type="match status" value="1"/>
</dbReference>
<dbReference type="GO" id="GO:0005886">
    <property type="term" value="C:plasma membrane"/>
    <property type="evidence" value="ECO:0007669"/>
    <property type="project" value="UniProtKB-SubCell"/>
</dbReference>
<dbReference type="Gene3D" id="1.10.40.60">
    <property type="entry name" value="EpsJ-like"/>
    <property type="match status" value="1"/>
</dbReference>
<dbReference type="InterPro" id="IPR049031">
    <property type="entry name" value="T2SSK_SAM-like_1st"/>
</dbReference>
<evidence type="ECO:0000256" key="6">
    <source>
        <dbReference type="ARBA" id="ARBA00022692"/>
    </source>
</evidence>
<keyword evidence="5" id="KW-0997">Cell inner membrane</keyword>
<dbReference type="AlphaFoldDB" id="A0A1G6ZE76"/>
<dbReference type="PANTHER" id="PTHR38831:SF2">
    <property type="entry name" value="TYPE II SECRETION SYSTEM PROTEIN K"/>
    <property type="match status" value="1"/>
</dbReference>
<feature type="domain" description="T2SS protein K first SAM-like" evidence="10">
    <location>
        <begin position="108"/>
        <end position="197"/>
    </location>
</feature>
<dbReference type="STRING" id="265719.SAMN04488509_11382"/>
<dbReference type="RefSeq" id="WP_091244935.1">
    <property type="nucleotide sequence ID" value="NZ_FNAG01000013.1"/>
</dbReference>
<organism evidence="11 12">
    <name type="scientific">Aquimonas voraii</name>
    <dbReference type="NCBI Taxonomy" id="265719"/>
    <lineage>
        <taxon>Bacteria</taxon>
        <taxon>Pseudomonadati</taxon>
        <taxon>Pseudomonadota</taxon>
        <taxon>Gammaproteobacteria</taxon>
        <taxon>Lysobacterales</taxon>
        <taxon>Lysobacteraceae</taxon>
        <taxon>Aquimonas</taxon>
    </lineage>
</organism>
<dbReference type="Proteomes" id="UP000199603">
    <property type="component" value="Unassembled WGS sequence"/>
</dbReference>
<evidence type="ECO:0000256" key="9">
    <source>
        <dbReference type="ARBA" id="ARBA00023136"/>
    </source>
</evidence>
<evidence type="ECO:0000256" key="4">
    <source>
        <dbReference type="ARBA" id="ARBA00022475"/>
    </source>
</evidence>
<evidence type="ECO:0000256" key="3">
    <source>
        <dbReference type="ARBA" id="ARBA00022448"/>
    </source>
</evidence>
<keyword evidence="6" id="KW-0812">Transmembrane</keyword>
<keyword evidence="3" id="KW-0813">Transport</keyword>
<dbReference type="InterPro" id="IPR005628">
    <property type="entry name" value="GspK"/>
</dbReference>
<keyword evidence="8" id="KW-1133">Transmembrane helix</keyword>
<keyword evidence="4" id="KW-1003">Cell membrane</keyword>
<dbReference type="GO" id="GO:0009306">
    <property type="term" value="P:protein secretion"/>
    <property type="evidence" value="ECO:0007669"/>
    <property type="project" value="InterPro"/>
</dbReference>
<reference evidence="11 12" key="1">
    <citation type="submission" date="2016-10" db="EMBL/GenBank/DDBJ databases">
        <authorList>
            <person name="de Groot N.N."/>
        </authorList>
    </citation>
    <scope>NUCLEOTIDE SEQUENCE [LARGE SCALE GENOMIC DNA]</scope>
    <source>
        <strain evidence="11 12">DSM 16957</strain>
    </source>
</reference>
<protein>
    <submittedName>
        <fullName evidence="11">General secretion pathway protein K</fullName>
    </submittedName>
</protein>
<evidence type="ECO:0000256" key="8">
    <source>
        <dbReference type="ARBA" id="ARBA00022989"/>
    </source>
</evidence>
<evidence type="ECO:0000313" key="12">
    <source>
        <dbReference type="Proteomes" id="UP000199603"/>
    </source>
</evidence>
<evidence type="ECO:0000313" key="11">
    <source>
        <dbReference type="EMBL" id="SDE00928.1"/>
    </source>
</evidence>
<keyword evidence="7" id="KW-0653">Protein transport</keyword>
<evidence type="ECO:0000256" key="2">
    <source>
        <dbReference type="ARBA" id="ARBA00007246"/>
    </source>
</evidence>
<proteinExistence type="inferred from homology"/>
<evidence type="ECO:0000259" key="10">
    <source>
        <dbReference type="Pfam" id="PF21687"/>
    </source>
</evidence>
<evidence type="ECO:0000256" key="5">
    <source>
        <dbReference type="ARBA" id="ARBA00022519"/>
    </source>
</evidence>
<keyword evidence="9" id="KW-0472">Membrane</keyword>
<evidence type="ECO:0000256" key="7">
    <source>
        <dbReference type="ARBA" id="ARBA00022927"/>
    </source>
</evidence>
<accession>A0A1G6ZE76</accession>
<name>A0A1G6ZE76_9GAMM</name>
<dbReference type="EMBL" id="FNAG01000013">
    <property type="protein sequence ID" value="SDE00928.1"/>
    <property type="molecule type" value="Genomic_DNA"/>
</dbReference>
<sequence length="303" mass="33062">MRKALYPRGRRARGVALIFVLWLLALLTLLLGSFALVTRTESLQSRHLFDSTRARYAAEAGVNQAAWSLSLPDPVLRWLPDGREYRVQFEESEISIRITDESGLIDLNAAEPQTLANLFVGAGVELPQASALADAILDWRDGDDLKLLNGAEDDDYRAEGYPYGAKDAPFDLVAELEQVMGMTPELYQRVAPALTVYSGQAVPNLAYAPIEVIRAFPNIDPAMAQMLIEQRHAWRPGLGLPPPTLPDGTPLVAEGGTGTYSIESRATLPNGAFTELRVTLRLGGSGISGRAFSVLRWQDTSAL</sequence>
<dbReference type="Pfam" id="PF21687">
    <property type="entry name" value="T2SSK_1st"/>
    <property type="match status" value="1"/>
</dbReference>
<comment type="subcellular location">
    <subcellularLocation>
        <location evidence="1">Cell inner membrane</location>
    </subcellularLocation>
</comment>
<gene>
    <name evidence="11" type="ORF">SAMN04488509_11382</name>
</gene>
<dbReference type="PANTHER" id="PTHR38831">
    <property type="entry name" value="TYPE II SECRETION SYSTEM PROTEIN K"/>
    <property type="match status" value="1"/>
</dbReference>
<keyword evidence="12" id="KW-1185">Reference proteome</keyword>
<dbReference type="InterPro" id="IPR038072">
    <property type="entry name" value="GspK_central_sf"/>
</dbReference>
<dbReference type="OrthoDB" id="9181871at2"/>
<comment type="similarity">
    <text evidence="2">Belongs to the GSP K family.</text>
</comment>